<feature type="binding site" evidence="10">
    <location>
        <position position="19"/>
    </location>
    <ligand>
        <name>NAD(+)</name>
        <dbReference type="ChEBI" id="CHEBI:57540"/>
    </ligand>
</feature>
<evidence type="ECO:0000256" key="8">
    <source>
        <dbReference type="PIRNR" id="PIRNR000094"/>
    </source>
</evidence>
<feature type="binding site" evidence="10">
    <location>
        <position position="170"/>
    </location>
    <ligand>
        <name>NAD(+)</name>
        <dbReference type="ChEBI" id="CHEBI:57540"/>
    </ligand>
</feature>
<keyword evidence="3 8" id="KW-0444">Lipid biosynthesis</keyword>
<evidence type="ECO:0000256" key="9">
    <source>
        <dbReference type="PIRSR" id="PIRSR000094-1"/>
    </source>
</evidence>
<feature type="binding site" evidence="10">
    <location>
        <begin position="70"/>
        <end position="71"/>
    </location>
    <ligand>
        <name>NAD(+)</name>
        <dbReference type="ChEBI" id="CHEBI:57540"/>
    </ligand>
</feature>
<dbReference type="GO" id="GO:0004318">
    <property type="term" value="F:enoyl-[acyl-carrier-protein] reductase (NADH) activity"/>
    <property type="evidence" value="ECO:0007669"/>
    <property type="project" value="UniProtKB-EC"/>
</dbReference>
<gene>
    <name evidence="11" type="ORF">G3569_02960</name>
</gene>
<dbReference type="EMBL" id="JAALLS010000002">
    <property type="protein sequence ID" value="NGP87303.1"/>
    <property type="molecule type" value="Genomic_DNA"/>
</dbReference>
<dbReference type="CDD" id="cd05372">
    <property type="entry name" value="ENR_SDR"/>
    <property type="match status" value="1"/>
</dbReference>
<comment type="caution">
    <text evidence="11">The sequence shown here is derived from an EMBL/GenBank/DDBJ whole genome shotgun (WGS) entry which is preliminary data.</text>
</comment>
<evidence type="ECO:0000256" key="3">
    <source>
        <dbReference type="ARBA" id="ARBA00022516"/>
    </source>
</evidence>
<dbReference type="InterPro" id="IPR002347">
    <property type="entry name" value="SDR_fam"/>
</dbReference>
<name>A0A6M1T3T3_9BACT</name>
<feature type="active site" description="Proton acceptor" evidence="9">
    <location>
        <position position="153"/>
    </location>
</feature>
<feature type="binding site" evidence="10">
    <location>
        <begin position="25"/>
        <end position="26"/>
    </location>
    <ligand>
        <name>NAD(+)</name>
        <dbReference type="ChEBI" id="CHEBI:57540"/>
    </ligand>
</feature>
<dbReference type="Proteomes" id="UP000479132">
    <property type="component" value="Unassembled WGS sequence"/>
</dbReference>
<keyword evidence="4" id="KW-0276">Fatty acid metabolism</keyword>
<dbReference type="PANTHER" id="PTHR43159">
    <property type="entry name" value="ENOYL-[ACYL-CARRIER-PROTEIN] REDUCTASE"/>
    <property type="match status" value="1"/>
</dbReference>
<evidence type="ECO:0000256" key="1">
    <source>
        <dbReference type="ARBA" id="ARBA00005194"/>
    </source>
</evidence>
<feature type="active site" description="Proton acceptor" evidence="9">
    <location>
        <position position="163"/>
    </location>
</feature>
<evidence type="ECO:0000256" key="4">
    <source>
        <dbReference type="ARBA" id="ARBA00022832"/>
    </source>
</evidence>
<sequence>MADQQGYGLLKGKKGLIFGALDERSIAWRIALACQREGAEFSLSNAPVALRFGELDDLAEETGAKVIPCDVSNEEDVEELMQKVKEEHGKIDFMLHAIGMSPNVRKNKGYEELNYQWMQKTLDISAVSLHKVIRYADEADILNDGASILALSYIGAQRIFSKYSDMNDAKALLESIARNYGSRLADRGIRVNTISQAPTKTSAGSGIKGFDGMYTFAEKIAPLGNPSADECADYCVTLFSDLTRKVTMQNLYHDGGFVTAGIDEEMINDLAEMYADEDE</sequence>
<dbReference type="InterPro" id="IPR036291">
    <property type="entry name" value="NAD(P)-bd_dom_sf"/>
</dbReference>
<comment type="catalytic activity">
    <reaction evidence="8">
        <text>a 2,3-saturated acyl-[ACP] + NAD(+) = a (2E)-enoyl-[ACP] + NADH + H(+)</text>
        <dbReference type="Rhea" id="RHEA:10240"/>
        <dbReference type="Rhea" id="RHEA-COMP:9925"/>
        <dbReference type="Rhea" id="RHEA-COMP:9926"/>
        <dbReference type="ChEBI" id="CHEBI:15378"/>
        <dbReference type="ChEBI" id="CHEBI:57540"/>
        <dbReference type="ChEBI" id="CHEBI:57945"/>
        <dbReference type="ChEBI" id="CHEBI:78784"/>
        <dbReference type="ChEBI" id="CHEBI:78785"/>
        <dbReference type="EC" id="1.3.1.9"/>
    </reaction>
</comment>
<comment type="pathway">
    <text evidence="1">Lipid metabolism; fatty acid biosynthesis.</text>
</comment>
<evidence type="ECO:0000256" key="6">
    <source>
        <dbReference type="ARBA" id="ARBA00023098"/>
    </source>
</evidence>
<evidence type="ECO:0000256" key="7">
    <source>
        <dbReference type="ARBA" id="ARBA00023160"/>
    </source>
</evidence>
<evidence type="ECO:0000256" key="5">
    <source>
        <dbReference type="ARBA" id="ARBA00023002"/>
    </source>
</evidence>
<dbReference type="EC" id="1.3.1.9" evidence="8"/>
<dbReference type="GO" id="GO:0006633">
    <property type="term" value="P:fatty acid biosynthetic process"/>
    <property type="evidence" value="ECO:0007669"/>
    <property type="project" value="UniProtKB-KW"/>
</dbReference>
<dbReference type="Gene3D" id="3.40.50.720">
    <property type="entry name" value="NAD(P)-binding Rossmann-like Domain"/>
    <property type="match status" value="1"/>
</dbReference>
<accession>A0A6M1T3T3</accession>
<evidence type="ECO:0000256" key="2">
    <source>
        <dbReference type="ARBA" id="ARBA00009233"/>
    </source>
</evidence>
<keyword evidence="7 8" id="KW-0275">Fatty acid biosynthesis</keyword>
<comment type="similarity">
    <text evidence="2 8">Belongs to the short-chain dehydrogenases/reductases (SDR) family. FabI subfamily.</text>
</comment>
<organism evidence="11 12">
    <name type="scientific">Fodinibius halophilus</name>
    <dbReference type="NCBI Taxonomy" id="1736908"/>
    <lineage>
        <taxon>Bacteria</taxon>
        <taxon>Pseudomonadati</taxon>
        <taxon>Balneolota</taxon>
        <taxon>Balneolia</taxon>
        <taxon>Balneolales</taxon>
        <taxon>Balneolaceae</taxon>
        <taxon>Fodinibius</taxon>
    </lineage>
</organism>
<protein>
    <recommendedName>
        <fullName evidence="8">Enoyl-[acyl-carrier-protein] reductase [NADH]</fullName>
        <ecNumber evidence="8">1.3.1.9</ecNumber>
    </recommendedName>
</protein>
<keyword evidence="8 10" id="KW-0520">NAD</keyword>
<evidence type="ECO:0000256" key="10">
    <source>
        <dbReference type="PIRSR" id="PIRSR000094-3"/>
    </source>
</evidence>
<proteinExistence type="inferred from homology"/>
<reference evidence="11 12" key="1">
    <citation type="submission" date="2020-02" db="EMBL/GenBank/DDBJ databases">
        <title>Aliifodinibius halophilus 2W32, complete genome.</title>
        <authorList>
            <person name="Li Y."/>
            <person name="Wu S."/>
        </authorList>
    </citation>
    <scope>NUCLEOTIDE SEQUENCE [LARGE SCALE GENOMIC DNA]</scope>
    <source>
        <strain evidence="11 12">2W32</strain>
    </source>
</reference>
<dbReference type="InterPro" id="IPR014358">
    <property type="entry name" value="Enoyl-ACP_Rdtase_NADH"/>
</dbReference>
<dbReference type="PANTHER" id="PTHR43159:SF2">
    <property type="entry name" value="ENOYL-[ACYL-CARRIER-PROTEIN] REDUCTASE [NADH], CHLOROPLASTIC"/>
    <property type="match status" value="1"/>
</dbReference>
<keyword evidence="6" id="KW-0443">Lipid metabolism</keyword>
<dbReference type="Pfam" id="PF13561">
    <property type="entry name" value="adh_short_C2"/>
    <property type="match status" value="1"/>
</dbReference>
<dbReference type="PIRSF" id="PIRSF000094">
    <property type="entry name" value="Enoyl-ACP_rdct"/>
    <property type="match status" value="1"/>
</dbReference>
<dbReference type="AlphaFoldDB" id="A0A6M1T3T3"/>
<feature type="binding site" evidence="10">
    <location>
        <position position="98"/>
    </location>
    <ligand>
        <name>NAD(+)</name>
        <dbReference type="ChEBI" id="CHEBI:57540"/>
    </ligand>
</feature>
<keyword evidence="5 8" id="KW-0560">Oxidoreductase</keyword>
<dbReference type="SUPFAM" id="SSF51735">
    <property type="entry name" value="NAD(P)-binding Rossmann-fold domains"/>
    <property type="match status" value="1"/>
</dbReference>
<dbReference type="RefSeq" id="WP_165265920.1">
    <property type="nucleotide sequence ID" value="NZ_JAALLS010000002.1"/>
</dbReference>
<evidence type="ECO:0000313" key="11">
    <source>
        <dbReference type="EMBL" id="NGP87303.1"/>
    </source>
</evidence>
<keyword evidence="12" id="KW-1185">Reference proteome</keyword>
<evidence type="ECO:0000313" key="12">
    <source>
        <dbReference type="Proteomes" id="UP000479132"/>
    </source>
</evidence>